<dbReference type="STRING" id="578942.SAMN05216289_12647"/>
<feature type="transmembrane region" description="Helical" evidence="9">
    <location>
        <begin position="49"/>
        <end position="68"/>
    </location>
</feature>
<feature type="transmembrane region" description="Helical" evidence="9">
    <location>
        <begin position="12"/>
        <end position="37"/>
    </location>
</feature>
<feature type="transmembrane region" description="Helical" evidence="9">
    <location>
        <begin position="80"/>
        <end position="101"/>
    </location>
</feature>
<dbReference type="RefSeq" id="WP_092409511.1">
    <property type="nucleotide sequence ID" value="NZ_FOVF01000026.1"/>
</dbReference>
<proteinExistence type="inferred from homology"/>
<keyword evidence="5 9" id="KW-0812">Transmembrane</keyword>
<keyword evidence="11" id="KW-1185">Reference proteome</keyword>
<feature type="transmembrane region" description="Helical" evidence="9">
    <location>
        <begin position="198"/>
        <end position="220"/>
    </location>
</feature>
<evidence type="ECO:0000256" key="4">
    <source>
        <dbReference type="ARBA" id="ARBA00022475"/>
    </source>
</evidence>
<comment type="similarity">
    <text evidence="2">Belongs to the amino acid-polyamine-organocation (APC) superfamily. Basic amino acid/polyamine antiporter (APA) (TC 2.A.3.2) family.</text>
</comment>
<evidence type="ECO:0000256" key="1">
    <source>
        <dbReference type="ARBA" id="ARBA00004651"/>
    </source>
</evidence>
<feature type="transmembrane region" description="Helical" evidence="9">
    <location>
        <begin position="232"/>
        <end position="256"/>
    </location>
</feature>
<protein>
    <recommendedName>
        <fullName evidence="3">Arginine/agmatine antiporter</fullName>
    </recommendedName>
</protein>
<dbReference type="Pfam" id="PF13520">
    <property type="entry name" value="AA_permease_2"/>
    <property type="match status" value="1"/>
</dbReference>
<dbReference type="GO" id="GO:0022857">
    <property type="term" value="F:transmembrane transporter activity"/>
    <property type="evidence" value="ECO:0007669"/>
    <property type="project" value="InterPro"/>
</dbReference>
<dbReference type="PANTHER" id="PTHR42770:SF18">
    <property type="entry name" value="ARGININE_AGMATINE ANTIPORTER"/>
    <property type="match status" value="1"/>
</dbReference>
<feature type="transmembrane region" description="Helical" evidence="9">
    <location>
        <begin position="157"/>
        <end position="178"/>
    </location>
</feature>
<dbReference type="PIRSF" id="PIRSF006060">
    <property type="entry name" value="AA_transporter"/>
    <property type="match status" value="1"/>
</dbReference>
<feature type="transmembrane region" description="Helical" evidence="9">
    <location>
        <begin position="121"/>
        <end position="145"/>
    </location>
</feature>
<reference evidence="10 11" key="1">
    <citation type="submission" date="2016-10" db="EMBL/GenBank/DDBJ databases">
        <authorList>
            <person name="de Groot N.N."/>
        </authorList>
    </citation>
    <scope>NUCLEOTIDE SEQUENCE [LARGE SCALE GENOMIC DNA]</scope>
    <source>
        <strain evidence="10 11">CGMCC 1.7659</strain>
    </source>
</reference>
<name>A0A1I4ZKL6_9GAMM</name>
<dbReference type="InterPro" id="IPR002293">
    <property type="entry name" value="AA/rel_permease1"/>
</dbReference>
<keyword evidence="6 9" id="KW-1133">Transmembrane helix</keyword>
<evidence type="ECO:0000313" key="11">
    <source>
        <dbReference type="Proteomes" id="UP000198575"/>
    </source>
</evidence>
<dbReference type="InterPro" id="IPR050367">
    <property type="entry name" value="APC_superfamily"/>
</dbReference>
<keyword evidence="7 9" id="KW-0472">Membrane</keyword>
<evidence type="ECO:0000256" key="3">
    <source>
        <dbReference type="ARBA" id="ARBA00021069"/>
    </source>
</evidence>
<sequence length="442" mass="46786">MTSEMAGPEERLLRRLALPGLWLLIINGMIGAGIFGLPGELARLAGPGSVWIFMLCALMIAPIMLCFMQMASYFRGTGGPILYAASAFGPMAGFQVGWLYYVSRVLSFAANLNLLLTSLGYFWAGAMDPSVRVALAFLICSLMILNNVLGARNAIGTLGLLTAFKFLPLIAMVAIGLIQVDIGTLLPRLDHTVGIEDLGGALFLVIYAYVGFEGGLVPAGEARNPQRDLPRALLLGLVVCALLYALIQAVALVSLPSLATSSRPLVDVAAAQMGDVGALMMLIAIIASVGGNLLGAMFSTPRLTYRMALDGFLPAALGRVHPRFHTPARSIILYGAACFAFAVSGGFVWLAGLSVFARIILYMVCVGAMPRLHRQFGTVAGAMQVAGRRVWMVLALLVCAALLWQVTLQSVLVTGGCVVAGLLMLAFSRRVEHRANPQAASG</sequence>
<feature type="transmembrane region" description="Helical" evidence="9">
    <location>
        <begin position="410"/>
        <end position="427"/>
    </location>
</feature>
<evidence type="ECO:0000256" key="6">
    <source>
        <dbReference type="ARBA" id="ARBA00022989"/>
    </source>
</evidence>
<dbReference type="Gene3D" id="1.20.1740.10">
    <property type="entry name" value="Amino acid/polyamine transporter I"/>
    <property type="match status" value="1"/>
</dbReference>
<evidence type="ECO:0000256" key="9">
    <source>
        <dbReference type="SAM" id="Phobius"/>
    </source>
</evidence>
<dbReference type="GO" id="GO:0005886">
    <property type="term" value="C:plasma membrane"/>
    <property type="evidence" value="ECO:0007669"/>
    <property type="project" value="UniProtKB-SubCell"/>
</dbReference>
<gene>
    <name evidence="10" type="ORF">SAMN05216289_12647</name>
</gene>
<feature type="transmembrane region" description="Helical" evidence="9">
    <location>
        <begin position="385"/>
        <end position="404"/>
    </location>
</feature>
<feature type="transmembrane region" description="Helical" evidence="9">
    <location>
        <begin position="331"/>
        <end position="349"/>
    </location>
</feature>
<organism evidence="10 11">
    <name type="scientific">Dokdonella immobilis</name>
    <dbReference type="NCBI Taxonomy" id="578942"/>
    <lineage>
        <taxon>Bacteria</taxon>
        <taxon>Pseudomonadati</taxon>
        <taxon>Pseudomonadota</taxon>
        <taxon>Gammaproteobacteria</taxon>
        <taxon>Lysobacterales</taxon>
        <taxon>Rhodanobacteraceae</taxon>
        <taxon>Dokdonella</taxon>
    </lineage>
</organism>
<feature type="transmembrane region" description="Helical" evidence="9">
    <location>
        <begin position="355"/>
        <end position="373"/>
    </location>
</feature>
<evidence type="ECO:0000256" key="2">
    <source>
        <dbReference type="ARBA" id="ARBA00008220"/>
    </source>
</evidence>
<evidence type="ECO:0000256" key="5">
    <source>
        <dbReference type="ARBA" id="ARBA00022692"/>
    </source>
</evidence>
<evidence type="ECO:0000256" key="7">
    <source>
        <dbReference type="ARBA" id="ARBA00023136"/>
    </source>
</evidence>
<comment type="function">
    <text evidence="8">Major component of the acid-resistance (AR) system allowing enteric pathogens to survive the acidic environment in the stomach. Exchanges extracellular arginine for its intracellular decarboxylation product agmatine (Agm) thereby expelling intracellular protons. Probably undergoes several conformational states in order to translocate the substrate across the membrane; keeps the substrate accessible to only 1 side of the membrane at a time by opening and closing 3 membrane-internal gates.</text>
</comment>
<dbReference type="OrthoDB" id="9771067at2"/>
<feature type="transmembrane region" description="Helical" evidence="9">
    <location>
        <begin position="276"/>
        <end position="298"/>
    </location>
</feature>
<dbReference type="PANTHER" id="PTHR42770">
    <property type="entry name" value="AMINO ACID TRANSPORTER-RELATED"/>
    <property type="match status" value="1"/>
</dbReference>
<evidence type="ECO:0000313" key="10">
    <source>
        <dbReference type="EMBL" id="SFN50499.1"/>
    </source>
</evidence>
<evidence type="ECO:0000256" key="8">
    <source>
        <dbReference type="ARBA" id="ARBA00045636"/>
    </source>
</evidence>
<comment type="subcellular location">
    <subcellularLocation>
        <location evidence="1">Cell membrane</location>
        <topology evidence="1">Multi-pass membrane protein</topology>
    </subcellularLocation>
</comment>
<dbReference type="Proteomes" id="UP000198575">
    <property type="component" value="Unassembled WGS sequence"/>
</dbReference>
<accession>A0A1I4ZKL6</accession>
<keyword evidence="4" id="KW-1003">Cell membrane</keyword>
<dbReference type="AlphaFoldDB" id="A0A1I4ZKL6"/>
<dbReference type="EMBL" id="FOVF01000026">
    <property type="protein sequence ID" value="SFN50499.1"/>
    <property type="molecule type" value="Genomic_DNA"/>
</dbReference>